<feature type="region of interest" description="Disordered" evidence="1">
    <location>
        <begin position="405"/>
        <end position="424"/>
    </location>
</feature>
<feature type="compositionally biased region" description="Low complexity" evidence="1">
    <location>
        <begin position="265"/>
        <end position="290"/>
    </location>
</feature>
<evidence type="ECO:0000313" key="3">
    <source>
        <dbReference type="Proteomes" id="UP000091820"/>
    </source>
</evidence>
<reference evidence="2" key="2">
    <citation type="submission" date="2020-05" db="UniProtKB">
        <authorList>
            <consortium name="EnsemblMetazoa"/>
        </authorList>
    </citation>
    <scope>IDENTIFICATION</scope>
    <source>
        <strain evidence="2">IAEA</strain>
    </source>
</reference>
<dbReference type="Proteomes" id="UP000091820">
    <property type="component" value="Unassembled WGS sequence"/>
</dbReference>
<proteinExistence type="predicted"/>
<feature type="region of interest" description="Disordered" evidence="1">
    <location>
        <begin position="262"/>
        <end position="290"/>
    </location>
</feature>
<evidence type="ECO:0000313" key="2">
    <source>
        <dbReference type="EnsemblMetazoa" id="GBRI037096-PA"/>
    </source>
</evidence>
<dbReference type="AlphaFoldDB" id="A0A1A9WYB1"/>
<dbReference type="STRING" id="37001.A0A1A9WYB1"/>
<accession>A0A1A9WYB1</accession>
<protein>
    <submittedName>
        <fullName evidence="2">Uncharacterized protein</fullName>
    </submittedName>
</protein>
<keyword evidence="3" id="KW-1185">Reference proteome</keyword>
<organism evidence="2 3">
    <name type="scientific">Glossina brevipalpis</name>
    <dbReference type="NCBI Taxonomy" id="37001"/>
    <lineage>
        <taxon>Eukaryota</taxon>
        <taxon>Metazoa</taxon>
        <taxon>Ecdysozoa</taxon>
        <taxon>Arthropoda</taxon>
        <taxon>Hexapoda</taxon>
        <taxon>Insecta</taxon>
        <taxon>Pterygota</taxon>
        <taxon>Neoptera</taxon>
        <taxon>Endopterygota</taxon>
        <taxon>Diptera</taxon>
        <taxon>Brachycera</taxon>
        <taxon>Muscomorpha</taxon>
        <taxon>Hippoboscoidea</taxon>
        <taxon>Glossinidae</taxon>
        <taxon>Glossina</taxon>
    </lineage>
</organism>
<reference evidence="3" key="1">
    <citation type="submission" date="2014-03" db="EMBL/GenBank/DDBJ databases">
        <authorList>
            <person name="Aksoy S."/>
            <person name="Warren W."/>
            <person name="Wilson R.K."/>
        </authorList>
    </citation>
    <scope>NUCLEOTIDE SEQUENCE [LARGE SCALE GENOMIC DNA]</scope>
    <source>
        <strain evidence="3">IAEA</strain>
    </source>
</reference>
<dbReference type="VEuPathDB" id="VectorBase:GBRI037096"/>
<evidence type="ECO:0000256" key="1">
    <source>
        <dbReference type="SAM" id="MobiDB-lite"/>
    </source>
</evidence>
<name>A0A1A9WYB1_9MUSC</name>
<dbReference type="EnsemblMetazoa" id="GBRI037096-RA">
    <property type="protein sequence ID" value="GBRI037096-PA"/>
    <property type="gene ID" value="GBRI037096"/>
</dbReference>
<sequence length="424" mass="45863">MNNFCNELMLISDENRDINMHVDEDIKRQRLTYSSDQIYSNIWSGKWCIKDEHKLLSELGTLTTNSSSVAAYYDTHSGFPTTVASHTHTANVSDSMLYDSITSISGTQSSLYTPAIGASIGGNTLTPLVPISMQDIKIGQSLQDQTLSPYYSAVALENTNYSSLANVDNSIHHQQSNEPQLGIDVTNTAMDLPMTILDRNEEPAITRCVNQRALNHSNSTKVMKEKNSPVSTATTNVGTIATSEVQATKILTIKNLNNENRQISTSSNFDNNNHANANHSSNSNNNTSQNSTITSLILLQPLNKTHNPPISGTSTIGRNECYINTASTTVLPTCSSVVPTTDYAYSPTYAQYGNAYGTYGYGSSTGLLNSYYYEGVQSQTTSTTALNQEIRSPLAATRANSLASAASPTGSACTKSESSDIFLV</sequence>